<reference evidence="2" key="1">
    <citation type="journal article" date="2015" name="Genome Biol. Evol.">
        <title>Organellar Genomes of White Spruce (Picea glauca): Assembly and Annotation.</title>
        <authorList>
            <person name="Jackman S.D."/>
            <person name="Warren R.L."/>
            <person name="Gibb E.A."/>
            <person name="Vandervalk B.P."/>
            <person name="Mohamadi H."/>
            <person name="Chu J."/>
            <person name="Raymond A."/>
            <person name="Pleasance S."/>
            <person name="Coope R."/>
            <person name="Wildung M.R."/>
            <person name="Ritland C.E."/>
            <person name="Bousquet J."/>
            <person name="Jones S.J."/>
            <person name="Bohlmann J."/>
            <person name="Birol I."/>
        </authorList>
    </citation>
    <scope>NUCLEOTIDE SEQUENCE [LARGE SCALE GENOMIC DNA]</scope>
    <source>
        <tissue evidence="2">Flushing bud</tissue>
    </source>
</reference>
<dbReference type="AlphaFoldDB" id="A0A101LYS8"/>
<organism evidence="2">
    <name type="scientific">Picea glauca</name>
    <name type="common">White spruce</name>
    <name type="synonym">Pinus glauca</name>
    <dbReference type="NCBI Taxonomy" id="3330"/>
    <lineage>
        <taxon>Eukaryota</taxon>
        <taxon>Viridiplantae</taxon>
        <taxon>Streptophyta</taxon>
        <taxon>Embryophyta</taxon>
        <taxon>Tracheophyta</taxon>
        <taxon>Spermatophyta</taxon>
        <taxon>Pinopsida</taxon>
        <taxon>Pinidae</taxon>
        <taxon>Conifers I</taxon>
        <taxon>Pinales</taxon>
        <taxon>Pinaceae</taxon>
        <taxon>Picea</taxon>
    </lineage>
</organism>
<keyword evidence="1" id="KW-0812">Transmembrane</keyword>
<name>A0A101LYS8_PICGL</name>
<evidence type="ECO:0000313" key="2">
    <source>
        <dbReference type="EMBL" id="KUM47832.1"/>
    </source>
</evidence>
<dbReference type="EMBL" id="LKAM01000006">
    <property type="protein sequence ID" value="KUM47832.1"/>
    <property type="molecule type" value="Genomic_DNA"/>
</dbReference>
<keyword evidence="2" id="KW-0496">Mitochondrion</keyword>
<keyword evidence="1" id="KW-1133">Transmembrane helix</keyword>
<protein>
    <submittedName>
        <fullName evidence="2">Uncharacterized protein</fullName>
    </submittedName>
</protein>
<gene>
    <name evidence="2" type="ORF">ABT39_MTgene4826</name>
</gene>
<comment type="caution">
    <text evidence="2">The sequence shown here is derived from an EMBL/GenBank/DDBJ whole genome shotgun (WGS) entry which is preliminary data.</text>
</comment>
<sequence>MYFFKALFVYILYSGTIWEIIFLYFYYSLSLSNAFHSLDPGSLLSERERAQVGTTLIISKGERI</sequence>
<feature type="transmembrane region" description="Helical" evidence="1">
    <location>
        <begin position="7"/>
        <end position="27"/>
    </location>
</feature>
<keyword evidence="1" id="KW-0472">Membrane</keyword>
<accession>A0A101LYS8</accession>
<evidence type="ECO:0000256" key="1">
    <source>
        <dbReference type="SAM" id="Phobius"/>
    </source>
</evidence>
<proteinExistence type="predicted"/>
<geneLocation type="mitochondrion" evidence="2"/>